<comment type="caution">
    <text evidence="2">The sequence shown here is derived from an EMBL/GenBank/DDBJ whole genome shotgun (WGS) entry which is preliminary data.</text>
</comment>
<feature type="transmembrane region" description="Helical" evidence="1">
    <location>
        <begin position="45"/>
        <end position="67"/>
    </location>
</feature>
<name>A0ABU3DC40_9RHOB</name>
<keyword evidence="3" id="KW-1185">Reference proteome</keyword>
<evidence type="ECO:0000313" key="2">
    <source>
        <dbReference type="EMBL" id="MDT0681278.1"/>
    </source>
</evidence>
<keyword evidence="1" id="KW-0812">Transmembrane</keyword>
<dbReference type="Proteomes" id="UP001265259">
    <property type="component" value="Unassembled WGS sequence"/>
</dbReference>
<keyword evidence="1" id="KW-0472">Membrane</keyword>
<proteinExistence type="predicted"/>
<evidence type="ECO:0000313" key="3">
    <source>
        <dbReference type="Proteomes" id="UP001265259"/>
    </source>
</evidence>
<keyword evidence="1" id="KW-1133">Transmembrane helix</keyword>
<dbReference type="EMBL" id="JAVRHL010000001">
    <property type="protein sequence ID" value="MDT0681278.1"/>
    <property type="molecule type" value="Genomic_DNA"/>
</dbReference>
<feature type="transmembrane region" description="Helical" evidence="1">
    <location>
        <begin position="79"/>
        <end position="97"/>
    </location>
</feature>
<feature type="transmembrane region" description="Helical" evidence="1">
    <location>
        <begin position="12"/>
        <end position="33"/>
    </location>
</feature>
<organism evidence="2 3">
    <name type="scientific">Tropicimonas omnivorans</name>
    <dbReference type="NCBI Taxonomy" id="3075590"/>
    <lineage>
        <taxon>Bacteria</taxon>
        <taxon>Pseudomonadati</taxon>
        <taxon>Pseudomonadota</taxon>
        <taxon>Alphaproteobacteria</taxon>
        <taxon>Rhodobacterales</taxon>
        <taxon>Roseobacteraceae</taxon>
        <taxon>Tropicimonas</taxon>
    </lineage>
</organism>
<evidence type="ECO:0000256" key="1">
    <source>
        <dbReference type="SAM" id="Phobius"/>
    </source>
</evidence>
<accession>A0ABU3DC40</accession>
<gene>
    <name evidence="2" type="ORF">RM543_01175</name>
</gene>
<dbReference type="RefSeq" id="WP_311688837.1">
    <property type="nucleotide sequence ID" value="NZ_JAVRHL010000001.1"/>
</dbReference>
<reference evidence="2 3" key="1">
    <citation type="submission" date="2023-09" db="EMBL/GenBank/DDBJ databases">
        <authorList>
            <person name="Rey-Velasco X."/>
        </authorList>
    </citation>
    <scope>NUCLEOTIDE SEQUENCE [LARGE SCALE GENOMIC DNA]</scope>
    <source>
        <strain evidence="2 3">F158</strain>
    </source>
</reference>
<sequence length="106" mass="11433">MRDIIRILIAPLVWLAAFSAVYGLHGLICGFGIGGEAFGLPLPRLLLVAAYAAAILVQLPILWALYMPRFASPSPFVRFVSRATGWVGLIATIWSLLPVAMTSYCG</sequence>
<protein>
    <submittedName>
        <fullName evidence="2">Uncharacterized protein</fullName>
    </submittedName>
</protein>